<feature type="compositionally biased region" description="Basic and acidic residues" evidence="1">
    <location>
        <begin position="119"/>
        <end position="128"/>
    </location>
</feature>
<feature type="region of interest" description="Disordered" evidence="1">
    <location>
        <begin position="44"/>
        <end position="67"/>
    </location>
</feature>
<evidence type="ECO:0000313" key="3">
    <source>
        <dbReference type="Proteomes" id="UP001281761"/>
    </source>
</evidence>
<organism evidence="2 3">
    <name type="scientific">Blattamonas nauphoetae</name>
    <dbReference type="NCBI Taxonomy" id="2049346"/>
    <lineage>
        <taxon>Eukaryota</taxon>
        <taxon>Metamonada</taxon>
        <taxon>Preaxostyla</taxon>
        <taxon>Oxymonadida</taxon>
        <taxon>Blattamonas</taxon>
    </lineage>
</organism>
<accession>A0ABQ9YHA9</accession>
<comment type="caution">
    <text evidence="2">The sequence shown here is derived from an EMBL/GenBank/DDBJ whole genome shotgun (WGS) entry which is preliminary data.</text>
</comment>
<keyword evidence="3" id="KW-1185">Reference proteome</keyword>
<name>A0ABQ9YHA9_9EUKA</name>
<sequence length="128" mass="14455">MHLPKGRCFVESDTDTPISRCVRDKHERGNVEGRRVLVVFEREDDDRDTEHPTTLVRPFPKHFPKSKSGPVPITKCFEFIDKPLPTIESDPTPKVSASPSSFDLICEEHHNDSGPLTRGSRDGDSDDE</sequence>
<reference evidence="2 3" key="1">
    <citation type="journal article" date="2022" name="bioRxiv">
        <title>Genomics of Preaxostyla Flagellates Illuminates Evolutionary Transitions and the Path Towards Mitochondrial Loss.</title>
        <authorList>
            <person name="Novak L.V.F."/>
            <person name="Treitli S.C."/>
            <person name="Pyrih J."/>
            <person name="Halakuc P."/>
            <person name="Pipaliya S.V."/>
            <person name="Vacek V."/>
            <person name="Brzon O."/>
            <person name="Soukal P."/>
            <person name="Eme L."/>
            <person name="Dacks J.B."/>
            <person name="Karnkowska A."/>
            <person name="Elias M."/>
            <person name="Hampl V."/>
        </authorList>
    </citation>
    <scope>NUCLEOTIDE SEQUENCE [LARGE SCALE GENOMIC DNA]</scope>
    <source>
        <strain evidence="2">NAU3</strain>
        <tissue evidence="2">Gut</tissue>
    </source>
</reference>
<dbReference type="EMBL" id="JARBJD010000008">
    <property type="protein sequence ID" value="KAK2963051.1"/>
    <property type="molecule type" value="Genomic_DNA"/>
</dbReference>
<feature type="region of interest" description="Disordered" evidence="1">
    <location>
        <begin position="85"/>
        <end position="128"/>
    </location>
</feature>
<protein>
    <submittedName>
        <fullName evidence="2">Uncharacterized protein</fullName>
    </submittedName>
</protein>
<dbReference type="Proteomes" id="UP001281761">
    <property type="component" value="Unassembled WGS sequence"/>
</dbReference>
<evidence type="ECO:0000313" key="2">
    <source>
        <dbReference type="EMBL" id="KAK2963051.1"/>
    </source>
</evidence>
<evidence type="ECO:0000256" key="1">
    <source>
        <dbReference type="SAM" id="MobiDB-lite"/>
    </source>
</evidence>
<gene>
    <name evidence="2" type="ORF">BLNAU_2074</name>
</gene>
<proteinExistence type="predicted"/>